<evidence type="ECO:0000313" key="2">
    <source>
        <dbReference type="Proteomes" id="UP000183015"/>
    </source>
</evidence>
<dbReference type="Proteomes" id="UP000183015">
    <property type="component" value="Unassembled WGS sequence"/>
</dbReference>
<dbReference type="AlphaFoldDB" id="A0A1H8ADA6"/>
<accession>A0A1H8ADA6</accession>
<dbReference type="EMBL" id="FOAZ01000043">
    <property type="protein sequence ID" value="SEM67779.1"/>
    <property type="molecule type" value="Genomic_DNA"/>
</dbReference>
<dbReference type="CDD" id="cd00093">
    <property type="entry name" value="HTH_XRE"/>
    <property type="match status" value="1"/>
</dbReference>
<gene>
    <name evidence="1" type="ORF">SAMN05414137_1434</name>
</gene>
<dbReference type="Gene3D" id="1.10.260.40">
    <property type="entry name" value="lambda repressor-like DNA-binding domains"/>
    <property type="match status" value="1"/>
</dbReference>
<dbReference type="GO" id="GO:0003677">
    <property type="term" value="F:DNA binding"/>
    <property type="evidence" value="ECO:0007669"/>
    <property type="project" value="InterPro"/>
</dbReference>
<name>A0A1H8ADA6_STRJI</name>
<organism evidence="1 2">
    <name type="scientific">Streptacidiphilus jiangxiensis</name>
    <dbReference type="NCBI Taxonomy" id="235985"/>
    <lineage>
        <taxon>Bacteria</taxon>
        <taxon>Bacillati</taxon>
        <taxon>Actinomycetota</taxon>
        <taxon>Actinomycetes</taxon>
        <taxon>Kitasatosporales</taxon>
        <taxon>Streptomycetaceae</taxon>
        <taxon>Streptacidiphilus</taxon>
    </lineage>
</organism>
<sequence>MALRDRGRTEIGVVSGYLLRLLRESIPRTQAHFAEDLTVDLGTVQGWESGRRPLANTRSADLLQLRRRLALLGAAPGLLALLAAAMDADRILTAVLQPPLDPADHPLAGWVQSREAAHMIAWAVRGITPPALVGRPTGPRRGAVAAGPVLAAADRTAFFSHLRRTADSAEAAGERALLLRRQALYLASYDPAPDAGDWAEQALRAMRPALALRGYTPRWIEARTAATVAARQGDPEQLRDFIDAALVGDQHGELANLSYWAYWLGAMPADAPDDGFMHAPSPAAWNPLQLLQSLVGSLHDAPGTVDLYVHSVTTLLDVHPWLPLADPQTARQFGSRATELLDGRVISPRSRHDLESVQYRLQQTN</sequence>
<dbReference type="OrthoDB" id="4509586at2"/>
<dbReference type="InterPro" id="IPR001387">
    <property type="entry name" value="Cro/C1-type_HTH"/>
</dbReference>
<dbReference type="eggNOG" id="COG2944">
    <property type="taxonomic scope" value="Bacteria"/>
</dbReference>
<dbReference type="STRING" id="235985.SAMN05414137_1434"/>
<dbReference type="InterPro" id="IPR010982">
    <property type="entry name" value="Lambda_DNA-bd_dom_sf"/>
</dbReference>
<dbReference type="SUPFAM" id="SSF47413">
    <property type="entry name" value="lambda repressor-like DNA-binding domains"/>
    <property type="match status" value="1"/>
</dbReference>
<keyword evidence="2" id="KW-1185">Reference proteome</keyword>
<dbReference type="RefSeq" id="WP_042449595.1">
    <property type="nucleotide sequence ID" value="NZ_BBPN01000016.1"/>
</dbReference>
<protein>
    <submittedName>
        <fullName evidence="1">Uncharacterized protein</fullName>
    </submittedName>
</protein>
<proteinExistence type="predicted"/>
<evidence type="ECO:0000313" key="1">
    <source>
        <dbReference type="EMBL" id="SEM67779.1"/>
    </source>
</evidence>
<reference evidence="2" key="1">
    <citation type="submission" date="2016-10" db="EMBL/GenBank/DDBJ databases">
        <authorList>
            <person name="Varghese N."/>
        </authorList>
    </citation>
    <scope>NUCLEOTIDE SEQUENCE [LARGE SCALE GENOMIC DNA]</scope>
    <source>
        <strain evidence="2">DSM 45096 / BCRC 16803 / CGMCC 4.1857 / CIP 109030 / JCM 12277 / KCTC 19219 / NBRC 100920 / 33214</strain>
    </source>
</reference>